<dbReference type="Proteomes" id="UP000216533">
    <property type="component" value="Unassembled WGS sequence"/>
</dbReference>
<dbReference type="CDD" id="cd03230">
    <property type="entry name" value="ABC_DR_subfamily_A"/>
    <property type="match status" value="1"/>
</dbReference>
<feature type="domain" description="ABC transporter" evidence="4">
    <location>
        <begin position="9"/>
        <end position="231"/>
    </location>
</feature>
<evidence type="ECO:0000256" key="2">
    <source>
        <dbReference type="ARBA" id="ARBA00022741"/>
    </source>
</evidence>
<accession>A0A255E8P2</accession>
<dbReference type="EMBL" id="NMVI01000015">
    <property type="protein sequence ID" value="OYN87937.1"/>
    <property type="molecule type" value="Genomic_DNA"/>
</dbReference>
<dbReference type="Gene3D" id="3.40.50.300">
    <property type="entry name" value="P-loop containing nucleotide triphosphate hydrolases"/>
    <property type="match status" value="1"/>
</dbReference>
<dbReference type="PANTHER" id="PTHR42939">
    <property type="entry name" value="ABC TRANSPORTER ATP-BINDING PROTEIN ALBC-RELATED"/>
    <property type="match status" value="1"/>
</dbReference>
<protein>
    <submittedName>
        <fullName evidence="5">ABC transporter</fullName>
    </submittedName>
</protein>
<comment type="caution">
    <text evidence="5">The sequence shown here is derived from an EMBL/GenBank/DDBJ whole genome shotgun (WGS) entry which is preliminary data.</text>
</comment>
<reference evidence="5 6" key="1">
    <citation type="submission" date="2017-07" db="EMBL/GenBank/DDBJ databases">
        <title>Draft whole genome sequences of clinical Proprionibacteriaceae strains.</title>
        <authorList>
            <person name="Bernier A.-M."/>
            <person name="Bernard K."/>
            <person name="Domingo M.-C."/>
        </authorList>
    </citation>
    <scope>NUCLEOTIDE SEQUENCE [LARGE SCALE GENOMIC DNA]</scope>
    <source>
        <strain evidence="5 6">NML 160184</strain>
    </source>
</reference>
<keyword evidence="2" id="KW-0547">Nucleotide-binding</keyword>
<dbReference type="SUPFAM" id="SSF52540">
    <property type="entry name" value="P-loop containing nucleoside triphosphate hydrolases"/>
    <property type="match status" value="1"/>
</dbReference>
<sequence>MAIDNSPAIEIQGLTKTYGANRAVDNLDLSLSGNQIVGLLGQNGCGKTTLLKVLAGVLADYSGDVRIAGHEPGPQSKAKVAFLPDASLLSDGATPRFCIGMYADFFADFNRTKAAELLDFFGLDLDMRLKQMSKGMREKVQIALVMARRAEVYLLDEPISGVDPAARQVILDGIISSAADEALVVVSTHLIHDLEPVLDAAVIMRAGTVVLTGAVDDLRAEHQMSLDALFRKVHAA</sequence>
<dbReference type="PROSITE" id="PS50893">
    <property type="entry name" value="ABC_TRANSPORTER_2"/>
    <property type="match status" value="1"/>
</dbReference>
<dbReference type="RefSeq" id="WP_094450602.1">
    <property type="nucleotide sequence ID" value="NZ_NMVI01000015.1"/>
</dbReference>
<dbReference type="InterPro" id="IPR027417">
    <property type="entry name" value="P-loop_NTPase"/>
</dbReference>
<dbReference type="AlphaFoldDB" id="A0A255E8P2"/>
<organism evidence="5 6">
    <name type="scientific">Parenemella sanctibonifatiensis</name>
    <dbReference type="NCBI Taxonomy" id="2016505"/>
    <lineage>
        <taxon>Bacteria</taxon>
        <taxon>Bacillati</taxon>
        <taxon>Actinomycetota</taxon>
        <taxon>Actinomycetes</taxon>
        <taxon>Propionibacteriales</taxon>
        <taxon>Propionibacteriaceae</taxon>
        <taxon>Parenemella</taxon>
    </lineage>
</organism>
<dbReference type="InterPro" id="IPR003593">
    <property type="entry name" value="AAA+_ATPase"/>
</dbReference>
<dbReference type="GO" id="GO:0016887">
    <property type="term" value="F:ATP hydrolysis activity"/>
    <property type="evidence" value="ECO:0007669"/>
    <property type="project" value="InterPro"/>
</dbReference>
<dbReference type="InterPro" id="IPR003439">
    <property type="entry name" value="ABC_transporter-like_ATP-bd"/>
</dbReference>
<name>A0A255E8P2_9ACTN</name>
<evidence type="ECO:0000313" key="5">
    <source>
        <dbReference type="EMBL" id="OYN87937.1"/>
    </source>
</evidence>
<keyword evidence="3" id="KW-0067">ATP-binding</keyword>
<evidence type="ECO:0000259" key="4">
    <source>
        <dbReference type="PROSITE" id="PS50893"/>
    </source>
</evidence>
<proteinExistence type="predicted"/>
<dbReference type="GO" id="GO:0005524">
    <property type="term" value="F:ATP binding"/>
    <property type="evidence" value="ECO:0007669"/>
    <property type="project" value="UniProtKB-KW"/>
</dbReference>
<evidence type="ECO:0000313" key="6">
    <source>
        <dbReference type="Proteomes" id="UP000216533"/>
    </source>
</evidence>
<evidence type="ECO:0000256" key="1">
    <source>
        <dbReference type="ARBA" id="ARBA00022448"/>
    </source>
</evidence>
<gene>
    <name evidence="5" type="ORF">CGZ92_06675</name>
</gene>
<dbReference type="InterPro" id="IPR051782">
    <property type="entry name" value="ABC_Transporter_VariousFunc"/>
</dbReference>
<dbReference type="PANTHER" id="PTHR42939:SF1">
    <property type="entry name" value="ABC TRANSPORTER ATP-BINDING PROTEIN ALBC-RELATED"/>
    <property type="match status" value="1"/>
</dbReference>
<dbReference type="SMART" id="SM00382">
    <property type="entry name" value="AAA"/>
    <property type="match status" value="1"/>
</dbReference>
<evidence type="ECO:0000256" key="3">
    <source>
        <dbReference type="ARBA" id="ARBA00022840"/>
    </source>
</evidence>
<dbReference type="Pfam" id="PF00005">
    <property type="entry name" value="ABC_tran"/>
    <property type="match status" value="1"/>
</dbReference>
<keyword evidence="1" id="KW-0813">Transport</keyword>